<feature type="domain" description="Cytochrome c" evidence="9">
    <location>
        <begin position="70"/>
        <end position="150"/>
    </location>
</feature>
<dbReference type="InterPro" id="IPR036909">
    <property type="entry name" value="Cyt_c-like_dom_sf"/>
</dbReference>
<keyword evidence="1" id="KW-0813">Transport</keyword>
<keyword evidence="5 6" id="KW-0408">Iron</keyword>
<evidence type="ECO:0000256" key="6">
    <source>
        <dbReference type="PROSITE-ProRule" id="PRU00433"/>
    </source>
</evidence>
<sequence length="337" mass="35186">MNQPDTITVRNWAIAITIGIALVVLFIILSLLKNYLWSEVYEAPEFRYERIKPVGQVNVGPIEVVAQTASAPKSGKEIFGTVCTACHSTGVLGAPKYGDKASWEPRIAKGEAVLIQSALNGFNKMPARGGQPKLSDEEIKATVQYMLEAVGASSNSDTKATSSSGTTGESSPPPKPEPEGKANSTEGTTGESSPPPKSEPEGKANPTEGTTSESSPPPKSEPEGKANPTEGTTGESSPPPKPEPEGKTNPTENNSALPNTSSLASSSGAPKSTAQSMRFTQPQSSHSNSINKHLPTSARGQNNKVDLAPAGNNTHTEGKVTEPQGLTGEISSQKKQS</sequence>
<dbReference type="InterPro" id="IPR002323">
    <property type="entry name" value="Cyt_CIE"/>
</dbReference>
<dbReference type="PANTHER" id="PTHR40942:SF4">
    <property type="entry name" value="CYTOCHROME C5"/>
    <property type="match status" value="1"/>
</dbReference>
<dbReference type="Proteomes" id="UP000031623">
    <property type="component" value="Chromosome"/>
</dbReference>
<dbReference type="Pfam" id="PF13442">
    <property type="entry name" value="Cytochrome_CBB3"/>
    <property type="match status" value="1"/>
</dbReference>
<dbReference type="PROSITE" id="PS51007">
    <property type="entry name" value="CYTC"/>
    <property type="match status" value="1"/>
</dbReference>
<evidence type="ECO:0000256" key="1">
    <source>
        <dbReference type="ARBA" id="ARBA00022448"/>
    </source>
</evidence>
<evidence type="ECO:0000313" key="10">
    <source>
        <dbReference type="EMBL" id="BAP55544.1"/>
    </source>
</evidence>
<keyword evidence="8" id="KW-0812">Transmembrane</keyword>
<dbReference type="InterPro" id="IPR009056">
    <property type="entry name" value="Cyt_c-like_dom"/>
</dbReference>
<keyword evidence="11" id="KW-1185">Reference proteome</keyword>
<dbReference type="AlphaFoldDB" id="A0A090AEX4"/>
<reference evidence="10 11" key="1">
    <citation type="journal article" date="2014" name="ISME J.">
        <title>Ecophysiology of Thioploca ingrica as revealed by the complete genome sequence supplemented with proteomic evidence.</title>
        <authorList>
            <person name="Kojima H."/>
            <person name="Ogura Y."/>
            <person name="Yamamoto N."/>
            <person name="Togashi T."/>
            <person name="Mori H."/>
            <person name="Watanabe T."/>
            <person name="Nemoto F."/>
            <person name="Kurokawa K."/>
            <person name="Hayashi T."/>
            <person name="Fukui M."/>
        </authorList>
    </citation>
    <scope>NUCLEOTIDE SEQUENCE [LARGE SCALE GENOMIC DNA]</scope>
</reference>
<dbReference type="EMBL" id="AP014633">
    <property type="protein sequence ID" value="BAP55544.1"/>
    <property type="molecule type" value="Genomic_DNA"/>
</dbReference>
<keyword evidence="8" id="KW-1133">Transmembrane helix</keyword>
<dbReference type="GO" id="GO:0020037">
    <property type="term" value="F:heme binding"/>
    <property type="evidence" value="ECO:0007669"/>
    <property type="project" value="InterPro"/>
</dbReference>
<keyword evidence="4" id="KW-0249">Electron transport</keyword>
<name>A0A090AEX4_9GAMM</name>
<evidence type="ECO:0000256" key="4">
    <source>
        <dbReference type="ARBA" id="ARBA00022982"/>
    </source>
</evidence>
<evidence type="ECO:0000259" key="9">
    <source>
        <dbReference type="PROSITE" id="PS51007"/>
    </source>
</evidence>
<evidence type="ECO:0000256" key="3">
    <source>
        <dbReference type="ARBA" id="ARBA00022723"/>
    </source>
</evidence>
<organism evidence="10 11">
    <name type="scientific">Thioploca ingrica</name>
    <dbReference type="NCBI Taxonomy" id="40754"/>
    <lineage>
        <taxon>Bacteria</taxon>
        <taxon>Pseudomonadati</taxon>
        <taxon>Pseudomonadota</taxon>
        <taxon>Gammaproteobacteria</taxon>
        <taxon>Thiotrichales</taxon>
        <taxon>Thiotrichaceae</taxon>
        <taxon>Thioploca</taxon>
    </lineage>
</organism>
<proteinExistence type="predicted"/>
<dbReference type="KEGG" id="tig:THII_1247"/>
<evidence type="ECO:0000256" key="8">
    <source>
        <dbReference type="SAM" id="Phobius"/>
    </source>
</evidence>
<gene>
    <name evidence="10" type="ORF">THII_1247</name>
</gene>
<keyword evidence="3 6" id="KW-0479">Metal-binding</keyword>
<dbReference type="Gene3D" id="1.10.760.10">
    <property type="entry name" value="Cytochrome c-like domain"/>
    <property type="match status" value="1"/>
</dbReference>
<dbReference type="GO" id="GO:0009055">
    <property type="term" value="F:electron transfer activity"/>
    <property type="evidence" value="ECO:0007669"/>
    <property type="project" value="InterPro"/>
</dbReference>
<dbReference type="SUPFAM" id="SSF46626">
    <property type="entry name" value="Cytochrome c"/>
    <property type="match status" value="1"/>
</dbReference>
<feature type="compositionally biased region" description="Low complexity" evidence="7">
    <location>
        <begin position="247"/>
        <end position="273"/>
    </location>
</feature>
<feature type="transmembrane region" description="Helical" evidence="8">
    <location>
        <begin position="12"/>
        <end position="32"/>
    </location>
</feature>
<keyword evidence="2 6" id="KW-0349">Heme</keyword>
<dbReference type="PANTHER" id="PTHR40942">
    <property type="match status" value="1"/>
</dbReference>
<feature type="region of interest" description="Disordered" evidence="7">
    <location>
        <begin position="150"/>
        <end position="337"/>
    </location>
</feature>
<accession>A0A090AEX4</accession>
<evidence type="ECO:0000256" key="5">
    <source>
        <dbReference type="ARBA" id="ARBA00023004"/>
    </source>
</evidence>
<feature type="compositionally biased region" description="Polar residues" evidence="7">
    <location>
        <begin position="274"/>
        <end position="291"/>
    </location>
</feature>
<evidence type="ECO:0000256" key="7">
    <source>
        <dbReference type="SAM" id="MobiDB-lite"/>
    </source>
</evidence>
<evidence type="ECO:0000256" key="2">
    <source>
        <dbReference type="ARBA" id="ARBA00022617"/>
    </source>
</evidence>
<keyword evidence="8" id="KW-0472">Membrane</keyword>
<protein>
    <submittedName>
        <fullName evidence="10">Cytochrome c, class I</fullName>
    </submittedName>
</protein>
<evidence type="ECO:0000313" key="11">
    <source>
        <dbReference type="Proteomes" id="UP000031623"/>
    </source>
</evidence>
<dbReference type="HOGENOM" id="CLU_823702_0_0_6"/>
<dbReference type="GO" id="GO:0005506">
    <property type="term" value="F:iron ion binding"/>
    <property type="evidence" value="ECO:0007669"/>
    <property type="project" value="InterPro"/>
</dbReference>
<dbReference type="STRING" id="40754.THII_1247"/>
<dbReference type="PRINTS" id="PR00607">
    <property type="entry name" value="CYTCHROMECIE"/>
</dbReference>
<feature type="compositionally biased region" description="Low complexity" evidence="7">
    <location>
        <begin position="152"/>
        <end position="170"/>
    </location>
</feature>